<gene>
    <name evidence="2" type="ORF">LZZ85_03930</name>
</gene>
<sequence length="227" mass="25232">MSNEKQAFSKALEEALNKSVEANKVFLNESSKFFQQIGKQDGTKRFNFLKGETLSNTFGEYMKLNLEHFNNLVDLGVSFMRTVNNSAATDSDNHPSEETPADQPSFVLEKETPAGQQVRFQFLLDNIKQEAVACQLVHTGFTGPARDEVLQRFRMDFTPPVFTLNAGESHSIDIVVDIPADAAPGLYTTRVQVKGFEPAHFSVQLTVIESPTQPGTDGGKEKKSKRK</sequence>
<evidence type="ECO:0000256" key="1">
    <source>
        <dbReference type="SAM" id="MobiDB-lite"/>
    </source>
</evidence>
<comment type="caution">
    <text evidence="2">The sequence shown here is derived from an EMBL/GenBank/DDBJ whole genome shotgun (WGS) entry which is preliminary data.</text>
</comment>
<dbReference type="Proteomes" id="UP001165367">
    <property type="component" value="Unassembled WGS sequence"/>
</dbReference>
<dbReference type="RefSeq" id="WP_237868639.1">
    <property type="nucleotide sequence ID" value="NZ_JAKLTR010000002.1"/>
</dbReference>
<name>A0ABS9KM62_9BACT</name>
<organism evidence="2 3">
    <name type="scientific">Terrimonas ginsenosidimutans</name>
    <dbReference type="NCBI Taxonomy" id="2908004"/>
    <lineage>
        <taxon>Bacteria</taxon>
        <taxon>Pseudomonadati</taxon>
        <taxon>Bacteroidota</taxon>
        <taxon>Chitinophagia</taxon>
        <taxon>Chitinophagales</taxon>
        <taxon>Chitinophagaceae</taxon>
        <taxon>Terrimonas</taxon>
    </lineage>
</organism>
<accession>A0ABS9KM62</accession>
<evidence type="ECO:0000313" key="2">
    <source>
        <dbReference type="EMBL" id="MCG2613411.1"/>
    </source>
</evidence>
<reference evidence="2" key="1">
    <citation type="submission" date="2022-01" db="EMBL/GenBank/DDBJ databases">
        <authorList>
            <person name="Jo J.-H."/>
            <person name="Im W.-T."/>
        </authorList>
    </citation>
    <scope>NUCLEOTIDE SEQUENCE</scope>
    <source>
        <strain evidence="2">NA20</strain>
    </source>
</reference>
<dbReference type="EMBL" id="JAKLTR010000002">
    <property type="protein sequence ID" value="MCG2613411.1"/>
    <property type="molecule type" value="Genomic_DNA"/>
</dbReference>
<feature type="region of interest" description="Disordered" evidence="1">
    <location>
        <begin position="208"/>
        <end position="227"/>
    </location>
</feature>
<keyword evidence="3" id="KW-1185">Reference proteome</keyword>
<proteinExistence type="predicted"/>
<evidence type="ECO:0000313" key="3">
    <source>
        <dbReference type="Proteomes" id="UP001165367"/>
    </source>
</evidence>
<evidence type="ECO:0008006" key="4">
    <source>
        <dbReference type="Google" id="ProtNLM"/>
    </source>
</evidence>
<protein>
    <recommendedName>
        <fullName evidence="4">DUF1573 domain-containing protein</fullName>
    </recommendedName>
</protein>